<feature type="region of interest" description="Disordered" evidence="1">
    <location>
        <begin position="1"/>
        <end position="40"/>
    </location>
</feature>
<dbReference type="AlphaFoldDB" id="A0A7X0HBR1"/>
<dbReference type="Pfam" id="PF11154">
    <property type="entry name" value="DUF2934"/>
    <property type="match status" value="1"/>
</dbReference>
<evidence type="ECO:0008006" key="4">
    <source>
        <dbReference type="Google" id="ProtNLM"/>
    </source>
</evidence>
<dbReference type="EMBL" id="JACHGY010000001">
    <property type="protein sequence ID" value="MBB6431455.1"/>
    <property type="molecule type" value="Genomic_DNA"/>
</dbReference>
<dbReference type="InterPro" id="IPR021327">
    <property type="entry name" value="DUF2934"/>
</dbReference>
<gene>
    <name evidence="2" type="ORF">HNQ40_003261</name>
</gene>
<evidence type="ECO:0000313" key="3">
    <source>
        <dbReference type="Proteomes" id="UP000541810"/>
    </source>
</evidence>
<comment type="caution">
    <text evidence="2">The sequence shown here is derived from an EMBL/GenBank/DDBJ whole genome shotgun (WGS) entry which is preliminary data.</text>
</comment>
<evidence type="ECO:0000313" key="2">
    <source>
        <dbReference type="EMBL" id="MBB6431455.1"/>
    </source>
</evidence>
<reference evidence="2 3" key="1">
    <citation type="submission" date="2020-08" db="EMBL/GenBank/DDBJ databases">
        <title>Genomic Encyclopedia of Type Strains, Phase IV (KMG-IV): sequencing the most valuable type-strain genomes for metagenomic binning, comparative biology and taxonomic classification.</title>
        <authorList>
            <person name="Goeker M."/>
        </authorList>
    </citation>
    <scope>NUCLEOTIDE SEQUENCE [LARGE SCALE GENOMIC DNA]</scope>
    <source>
        <strain evidence="2 3">DSM 103725</strain>
    </source>
</reference>
<keyword evidence="3" id="KW-1185">Reference proteome</keyword>
<accession>A0A7X0HBR1</accession>
<feature type="compositionally biased region" description="Basic residues" evidence="1">
    <location>
        <begin position="7"/>
        <end position="34"/>
    </location>
</feature>
<sequence length="98" mass="10582">MSATKPAARKTTAKKTATKPRAKASASKPKKAAKSKTVAPKKVVEVQAVAEPAEVQPQAPVVTDEQIGKRAYEIWLEKGRPYGQEQANWDQAVAELRG</sequence>
<dbReference type="Proteomes" id="UP000541810">
    <property type="component" value="Unassembled WGS sequence"/>
</dbReference>
<evidence type="ECO:0000256" key="1">
    <source>
        <dbReference type="SAM" id="MobiDB-lite"/>
    </source>
</evidence>
<proteinExistence type="predicted"/>
<protein>
    <recommendedName>
        <fullName evidence="4">DUF2934 domain-containing protein</fullName>
    </recommendedName>
</protein>
<dbReference type="RefSeq" id="WP_221435592.1">
    <property type="nucleotide sequence ID" value="NZ_JACHGY010000001.1"/>
</dbReference>
<name>A0A7X0HBR1_9BACT</name>
<organism evidence="2 3">
    <name type="scientific">Algisphaera agarilytica</name>
    <dbReference type="NCBI Taxonomy" id="1385975"/>
    <lineage>
        <taxon>Bacteria</taxon>
        <taxon>Pseudomonadati</taxon>
        <taxon>Planctomycetota</taxon>
        <taxon>Phycisphaerae</taxon>
        <taxon>Phycisphaerales</taxon>
        <taxon>Phycisphaeraceae</taxon>
        <taxon>Algisphaera</taxon>
    </lineage>
</organism>